<feature type="binding site" evidence="4">
    <location>
        <position position="214"/>
    </location>
    <ligand>
        <name>pyridoxal 5'-phosphate</name>
        <dbReference type="ChEBI" id="CHEBI:597326"/>
    </ligand>
</feature>
<comment type="subunit">
    <text evidence="4 6">Homodimer.</text>
</comment>
<feature type="binding site" evidence="4">
    <location>
        <position position="237"/>
    </location>
    <ligand>
        <name>pyridoxal 5'-phosphate</name>
        <dbReference type="ChEBI" id="CHEBI:597326"/>
    </ligand>
</feature>
<dbReference type="Proteomes" id="UP001589870">
    <property type="component" value="Unassembled WGS sequence"/>
</dbReference>
<comment type="function">
    <text evidence="4 6">Catalyzes the cleavage of L-kynurenine (L-Kyn) and L-3-hydroxykynurenine (L-3OHKyn) into anthranilic acid (AA) and 3-hydroxyanthranilic acid (3-OHAA), respectively.</text>
</comment>
<dbReference type="SUPFAM" id="SSF53383">
    <property type="entry name" value="PLP-dependent transferases"/>
    <property type="match status" value="1"/>
</dbReference>
<dbReference type="InterPro" id="IPR010111">
    <property type="entry name" value="Kynureninase"/>
</dbReference>
<protein>
    <recommendedName>
        <fullName evidence="4 5">Kynureninase</fullName>
        <ecNumber evidence="4 5">3.7.1.3</ecNumber>
    </recommendedName>
    <alternativeName>
        <fullName evidence="4">L-kynurenine hydrolase</fullName>
    </alternativeName>
</protein>
<feature type="modified residue" description="N6-(pyridoxal phosphate)lysine" evidence="4">
    <location>
        <position position="238"/>
    </location>
</feature>
<dbReference type="PANTHER" id="PTHR14084">
    <property type="entry name" value="KYNURENINASE"/>
    <property type="match status" value="1"/>
</dbReference>
<evidence type="ECO:0000313" key="8">
    <source>
        <dbReference type="Proteomes" id="UP001589870"/>
    </source>
</evidence>
<organism evidence="7 8">
    <name type="scientific">Sphaerimonospora cavernae</name>
    <dbReference type="NCBI Taxonomy" id="1740611"/>
    <lineage>
        <taxon>Bacteria</taxon>
        <taxon>Bacillati</taxon>
        <taxon>Actinomycetota</taxon>
        <taxon>Actinomycetes</taxon>
        <taxon>Streptosporangiales</taxon>
        <taxon>Streptosporangiaceae</taxon>
        <taxon>Sphaerimonospora</taxon>
    </lineage>
</organism>
<dbReference type="RefSeq" id="WP_394300026.1">
    <property type="nucleotide sequence ID" value="NZ_JBHMQT010000006.1"/>
</dbReference>
<gene>
    <name evidence="4 7" type="primary">kynU</name>
    <name evidence="7" type="ORF">ACFHYQ_05780</name>
</gene>
<evidence type="ECO:0000256" key="3">
    <source>
        <dbReference type="ARBA" id="ARBA00022898"/>
    </source>
</evidence>
<dbReference type="PANTHER" id="PTHR14084:SF0">
    <property type="entry name" value="KYNURENINASE"/>
    <property type="match status" value="1"/>
</dbReference>
<dbReference type="Pfam" id="PF22580">
    <property type="entry name" value="KYNU_C"/>
    <property type="match status" value="1"/>
</dbReference>
<dbReference type="NCBIfam" id="TIGR01814">
    <property type="entry name" value="kynureninase"/>
    <property type="match status" value="1"/>
</dbReference>
<comment type="similarity">
    <text evidence="4 6">Belongs to the kynureninase family.</text>
</comment>
<comment type="caution">
    <text evidence="7">The sequence shown here is derived from an EMBL/GenBank/DDBJ whole genome shotgun (WGS) entry which is preliminary data.</text>
</comment>
<evidence type="ECO:0000256" key="6">
    <source>
        <dbReference type="PIRNR" id="PIRNR038800"/>
    </source>
</evidence>
<feature type="binding site" evidence="4">
    <location>
        <position position="267"/>
    </location>
    <ligand>
        <name>pyridoxal 5'-phosphate</name>
        <dbReference type="ChEBI" id="CHEBI:597326"/>
    </ligand>
</feature>
<dbReference type="InterPro" id="IPR015421">
    <property type="entry name" value="PyrdxlP-dep_Trfase_major"/>
</dbReference>
<dbReference type="Gene3D" id="3.40.640.10">
    <property type="entry name" value="Type I PLP-dependent aspartate aminotransferase-like (Major domain)"/>
    <property type="match status" value="1"/>
</dbReference>
<comment type="catalytic activity">
    <reaction evidence="6">
        <text>3-hydroxy-L-kynurenine + H2O = 3-hydroxyanthranilate + L-alanine + H(+)</text>
        <dbReference type="Rhea" id="RHEA:25143"/>
        <dbReference type="ChEBI" id="CHEBI:15377"/>
        <dbReference type="ChEBI" id="CHEBI:15378"/>
        <dbReference type="ChEBI" id="CHEBI:36559"/>
        <dbReference type="ChEBI" id="CHEBI:57972"/>
        <dbReference type="ChEBI" id="CHEBI:58125"/>
        <dbReference type="EC" id="3.7.1.3"/>
    </reaction>
</comment>
<proteinExistence type="inferred from homology"/>
<comment type="catalytic activity">
    <reaction evidence="4 6">
        <text>L-kynurenine + H2O = anthranilate + L-alanine + H(+)</text>
        <dbReference type="Rhea" id="RHEA:16813"/>
        <dbReference type="ChEBI" id="CHEBI:15377"/>
        <dbReference type="ChEBI" id="CHEBI:15378"/>
        <dbReference type="ChEBI" id="CHEBI:16567"/>
        <dbReference type="ChEBI" id="CHEBI:57959"/>
        <dbReference type="ChEBI" id="CHEBI:57972"/>
        <dbReference type="EC" id="3.7.1.3"/>
    </reaction>
</comment>
<dbReference type="HAMAP" id="MF_01970">
    <property type="entry name" value="Kynureninase"/>
    <property type="match status" value="1"/>
</dbReference>
<feature type="binding site" evidence="4">
    <location>
        <position position="111"/>
    </location>
    <ligand>
        <name>pyridoxal 5'-phosphate</name>
        <dbReference type="ChEBI" id="CHEBI:597326"/>
    </ligand>
</feature>
<comment type="pathway">
    <text evidence="4 6">Cofactor biosynthesis; NAD(+) biosynthesis; quinolinate from L-kynurenine: step 2/3.</text>
</comment>
<comment type="cofactor">
    <cofactor evidence="4 6">
        <name>pyridoxal 5'-phosphate</name>
        <dbReference type="ChEBI" id="CHEBI:597326"/>
    </cofactor>
</comment>
<keyword evidence="2 4" id="KW-0378">Hydrolase</keyword>
<dbReference type="EC" id="3.7.1.3" evidence="4 5"/>
<evidence type="ECO:0000256" key="1">
    <source>
        <dbReference type="ARBA" id="ARBA00022642"/>
    </source>
</evidence>
<comment type="caution">
    <text evidence="4">Lacks conserved residue(s) required for the propagation of feature annotation.</text>
</comment>
<keyword evidence="8" id="KW-1185">Reference proteome</keyword>
<dbReference type="PIRSF" id="PIRSF038800">
    <property type="entry name" value="KYNU"/>
    <property type="match status" value="1"/>
</dbReference>
<evidence type="ECO:0000256" key="4">
    <source>
        <dbReference type="HAMAP-Rule" id="MF_01970"/>
    </source>
</evidence>
<dbReference type="EMBL" id="JBHMQT010000006">
    <property type="protein sequence ID" value="MFC0861804.1"/>
    <property type="molecule type" value="Genomic_DNA"/>
</dbReference>
<sequence>MDNNRRNRRSSPVAITRDECQALDAEDPLKDFREEFSLPPGVIYLLGNSLGALPRRTPERVAHTVETEWGVHLGASWNSAGWWDLPQTTGDRIAPLIGARPGDVLAGDSTSVNIFKAVTAALPLRPDRRVIVSDLDNFPTDRYVVEGAARALGPYEIRDIGSAPDANGGTLEEALGDDVALVLLSHVDYRTGAMRDMAAVTAQVHAAGALMIWDLCHSAGVVPVEMGEVDLAVGCTYKYLNGGPGAPAYIYVAPRHQEAVHNVVSGWHGHAAPFAFEPGYRPAAGVRRFAVGSPPVLSYAALGASLDIWERVDMAAVRAKSVALTSLFIELTDELCPDLALATPRDPAGRGSQVSYRHADGYPVVRALADRGVVGDYREPEIIRFGFAPLYLRHVDVYDAATTLAEVLGKELWRDERYSRRLAVT</sequence>
<accession>A0ABV6U031</accession>
<evidence type="ECO:0000256" key="5">
    <source>
        <dbReference type="NCBIfam" id="TIGR01814"/>
    </source>
</evidence>
<feature type="binding site" evidence="4">
    <location>
        <begin position="138"/>
        <end position="141"/>
    </location>
    <ligand>
        <name>pyridoxal 5'-phosphate</name>
        <dbReference type="ChEBI" id="CHEBI:597326"/>
    </ligand>
</feature>
<dbReference type="InterPro" id="IPR015422">
    <property type="entry name" value="PyrdxlP-dep_Trfase_small"/>
</dbReference>
<feature type="binding site" evidence="4">
    <location>
        <position position="110"/>
    </location>
    <ligand>
        <name>pyridoxal 5'-phosphate</name>
        <dbReference type="ChEBI" id="CHEBI:597326"/>
    </ligand>
</feature>
<keyword evidence="3 4" id="KW-0663">Pyridoxal phosphate</keyword>
<feature type="binding site" evidence="4">
    <location>
        <position position="217"/>
    </location>
    <ligand>
        <name>pyridoxal 5'-phosphate</name>
        <dbReference type="ChEBI" id="CHEBI:597326"/>
    </ligand>
</feature>
<evidence type="ECO:0000256" key="2">
    <source>
        <dbReference type="ARBA" id="ARBA00022801"/>
    </source>
</evidence>
<evidence type="ECO:0000313" key="7">
    <source>
        <dbReference type="EMBL" id="MFC0861804.1"/>
    </source>
</evidence>
<name>A0ABV6U031_9ACTN</name>
<dbReference type="GO" id="GO:0030429">
    <property type="term" value="F:kynureninase activity"/>
    <property type="evidence" value="ECO:0007669"/>
    <property type="project" value="UniProtKB-EC"/>
</dbReference>
<comment type="pathway">
    <text evidence="4 6">Amino-acid degradation; L-kynurenine degradation; L-alanine and anthranilate from L-kynurenine: step 1/1.</text>
</comment>
<keyword evidence="1 4" id="KW-0662">Pyridine nucleotide biosynthesis</keyword>
<dbReference type="InterPro" id="IPR015424">
    <property type="entry name" value="PyrdxlP-dep_Trfase"/>
</dbReference>
<dbReference type="Gene3D" id="3.90.1150.10">
    <property type="entry name" value="Aspartate Aminotransferase, domain 1"/>
    <property type="match status" value="1"/>
</dbReference>
<reference evidence="7 8" key="1">
    <citation type="submission" date="2024-09" db="EMBL/GenBank/DDBJ databases">
        <authorList>
            <person name="Sun Q."/>
            <person name="Mori K."/>
        </authorList>
    </citation>
    <scope>NUCLEOTIDE SEQUENCE [LARGE SCALE GENOMIC DNA]</scope>
    <source>
        <strain evidence="7 8">TBRC 1851</strain>
    </source>
</reference>